<dbReference type="InterPro" id="IPR013656">
    <property type="entry name" value="PAS_4"/>
</dbReference>
<dbReference type="InterPro" id="IPR003594">
    <property type="entry name" value="HATPase_dom"/>
</dbReference>
<feature type="domain" description="Response regulatory" evidence="16">
    <location>
        <begin position="1167"/>
        <end position="1285"/>
    </location>
</feature>
<dbReference type="InterPro" id="IPR025201">
    <property type="entry name" value="KdpD_TM"/>
</dbReference>
<evidence type="ECO:0000313" key="20">
    <source>
        <dbReference type="Proteomes" id="UP000570851"/>
    </source>
</evidence>
<dbReference type="Pfam" id="PF08447">
    <property type="entry name" value="PAS_3"/>
    <property type="match status" value="2"/>
</dbReference>
<dbReference type="Pfam" id="PF13493">
    <property type="entry name" value="DUF4118"/>
    <property type="match status" value="1"/>
</dbReference>
<dbReference type="SUPFAM" id="SSF52172">
    <property type="entry name" value="CheY-like"/>
    <property type="match status" value="1"/>
</dbReference>
<dbReference type="Gene3D" id="3.30.565.10">
    <property type="entry name" value="Histidine kinase-like ATPase, C-terminal domain"/>
    <property type="match status" value="1"/>
</dbReference>
<comment type="caution">
    <text evidence="19">The sequence shown here is derived from an EMBL/GenBank/DDBJ whole genome shotgun (WGS) entry which is preliminary data.</text>
</comment>
<dbReference type="Gene3D" id="1.10.287.130">
    <property type="match status" value="1"/>
</dbReference>
<evidence type="ECO:0000256" key="10">
    <source>
        <dbReference type="ARBA" id="ARBA00022989"/>
    </source>
</evidence>
<feature type="domain" description="PAS" evidence="17">
    <location>
        <begin position="548"/>
        <end position="596"/>
    </location>
</feature>
<dbReference type="NCBIfam" id="TIGR00229">
    <property type="entry name" value="sensory_box"/>
    <property type="match status" value="5"/>
</dbReference>
<feature type="transmembrane region" description="Helical" evidence="14">
    <location>
        <begin position="40"/>
        <end position="65"/>
    </location>
</feature>
<keyword evidence="12 14" id="KW-0472">Membrane</keyword>
<dbReference type="SMART" id="SM00448">
    <property type="entry name" value="REC"/>
    <property type="match status" value="1"/>
</dbReference>
<dbReference type="SUPFAM" id="SSF55785">
    <property type="entry name" value="PYP-like sensor domain (PAS domain)"/>
    <property type="match status" value="6"/>
</dbReference>
<name>A0ABR6S8L6_ANAVA</name>
<feature type="transmembrane region" description="Helical" evidence="14">
    <location>
        <begin position="86"/>
        <end position="104"/>
    </location>
</feature>
<evidence type="ECO:0000313" key="19">
    <source>
        <dbReference type="EMBL" id="MBC1302729.1"/>
    </source>
</evidence>
<feature type="domain" description="PAS" evidence="17">
    <location>
        <begin position="248"/>
        <end position="284"/>
    </location>
</feature>
<evidence type="ECO:0000259" key="16">
    <source>
        <dbReference type="PROSITE" id="PS50110"/>
    </source>
</evidence>
<keyword evidence="4 13" id="KW-0597">Phosphoprotein</keyword>
<dbReference type="InterPro" id="IPR000014">
    <property type="entry name" value="PAS"/>
</dbReference>
<dbReference type="SMART" id="SM00086">
    <property type="entry name" value="PAC"/>
    <property type="match status" value="6"/>
</dbReference>
<feature type="domain" description="PAC" evidence="18">
    <location>
        <begin position="600"/>
        <end position="652"/>
    </location>
</feature>
<feature type="domain" description="PAS" evidence="17">
    <location>
        <begin position="120"/>
        <end position="190"/>
    </location>
</feature>
<dbReference type="CDD" id="cd16922">
    <property type="entry name" value="HATPase_EvgS-ArcB-TorS-like"/>
    <property type="match status" value="1"/>
</dbReference>
<dbReference type="InterPro" id="IPR001789">
    <property type="entry name" value="Sig_transdc_resp-reg_receiver"/>
</dbReference>
<dbReference type="Pfam" id="PF00512">
    <property type="entry name" value="HisKA"/>
    <property type="match status" value="1"/>
</dbReference>
<keyword evidence="11" id="KW-0902">Two-component regulatory system</keyword>
<evidence type="ECO:0000256" key="9">
    <source>
        <dbReference type="ARBA" id="ARBA00022840"/>
    </source>
</evidence>
<evidence type="ECO:0000259" key="18">
    <source>
        <dbReference type="PROSITE" id="PS50113"/>
    </source>
</evidence>
<dbReference type="Pfam" id="PF13426">
    <property type="entry name" value="PAS_9"/>
    <property type="match status" value="2"/>
</dbReference>
<feature type="domain" description="PAC" evidence="18">
    <location>
        <begin position="328"/>
        <end position="380"/>
    </location>
</feature>
<dbReference type="InterPro" id="IPR000700">
    <property type="entry name" value="PAS-assoc_C"/>
</dbReference>
<evidence type="ECO:0000256" key="8">
    <source>
        <dbReference type="ARBA" id="ARBA00022777"/>
    </source>
</evidence>
<comment type="subcellular location">
    <subcellularLocation>
        <location evidence="2">Membrane</location>
        <topology evidence="2">Multi-pass membrane protein</topology>
    </subcellularLocation>
</comment>
<dbReference type="Gene3D" id="3.30.450.20">
    <property type="entry name" value="PAS domain"/>
    <property type="match status" value="6"/>
</dbReference>
<dbReference type="InterPro" id="IPR005467">
    <property type="entry name" value="His_kinase_dom"/>
</dbReference>
<dbReference type="GeneID" id="58726619"/>
<keyword evidence="6 14" id="KW-0812">Transmembrane</keyword>
<keyword evidence="8" id="KW-0418">Kinase</keyword>
<proteinExistence type="predicted"/>
<keyword evidence="7" id="KW-0547">Nucleotide-binding</keyword>
<dbReference type="EC" id="2.7.13.3" evidence="3"/>
<keyword evidence="20" id="KW-1185">Reference proteome</keyword>
<evidence type="ECO:0000259" key="15">
    <source>
        <dbReference type="PROSITE" id="PS50109"/>
    </source>
</evidence>
<feature type="domain" description="PAC" evidence="18">
    <location>
        <begin position="850"/>
        <end position="903"/>
    </location>
</feature>
<dbReference type="SUPFAM" id="SSF47384">
    <property type="entry name" value="Homodimeric domain of signal transducing histidine kinase"/>
    <property type="match status" value="1"/>
</dbReference>
<evidence type="ECO:0000256" key="1">
    <source>
        <dbReference type="ARBA" id="ARBA00000085"/>
    </source>
</evidence>
<dbReference type="InterPro" id="IPR004358">
    <property type="entry name" value="Sig_transdc_His_kin-like_C"/>
</dbReference>
<feature type="modified residue" description="4-aspartylphosphate" evidence="13">
    <location>
        <position position="1216"/>
    </location>
</feature>
<dbReference type="InterPro" id="IPR036890">
    <property type="entry name" value="HATPase_C_sf"/>
</dbReference>
<keyword evidence="9" id="KW-0067">ATP-binding</keyword>
<dbReference type="Proteomes" id="UP000570851">
    <property type="component" value="Unassembled WGS sequence"/>
</dbReference>
<keyword evidence="5" id="KW-0808">Transferase</keyword>
<evidence type="ECO:0000256" key="3">
    <source>
        <dbReference type="ARBA" id="ARBA00012438"/>
    </source>
</evidence>
<sequence>MSNIQRSHLQRYCISIVSVLLSLLLGLTLGRYLIEISPLFFASVVFSSWYGGLVPGLVATVLALLVKNHFFNTPFNSIAVSQGNDLLNLIVFASVAVLISSLNLQVRTAREASEVQLAKLKVNYRHLLETANEGIWIFDSEGKTEYVNHQLAQMLGYSVEQISKCSIFNFLEPQARVEIEQWLEQQHKYHQQTKQQFDLRLQRHDGASLWVIVSLSSILDKHGQFSSAIAMLTDITEHKQEPAKPDLERQRLRAILDILPMGVVISDAKGQLLEINPGAKAIWGEDAPLLDNTSQYHQYKGWWPDTGQPLTAEEWTLARTLATGEAIIGEEIDIETFNGERKTILNSAVPICDATGTIVNAITVNVDITERKRVEAALRQSEALAKARAEELETIMETVPAAVWIAHDPHCHSMSVNRAAYEMMRVPAGSVMTATPASGGYPFPFKIQKNGQDVPLNELAMQQAGLTGQEVEAEVEFVFSSEDVRHIYGKATPLCDPDGNVRGVIGAFLDVTERQQLMSLLQQKQEWLDLAQKSGKIGSFDWKLASNINIWSQELEEIYGLQPGEFGGTFEDWAKRVHPDDLARVKVELQELLNTGSKEFFSDFRIIRQDGSLCWLQSRARVFYDDHGQPLRMVGVNIDVTERKQAEAALQQSEARLKQLLQSSIIGIIEADSERINFANDAFLKIVGYTQEDLLTGKLRWQDMTPLEYSELDQAKVQEVINAGFCIPFEKEYIRKDGSRVPILLGAARLSSSPLTWVCFILDLTARKQAEAALQQSELMFRTLADTMPQMFWITQPNGYHEYFNQRWYDYTGTTLEQTQGEGWQKILHPDDVQRTIEQWQDSLDTGKDYDIEYRLRRAADGEYRWHLGRAFPLRDENGQMVKWFGSCTDIHDQKLAIEERAQAWEQERAARIELERANRMKDDFLAIVSHELRSPLNPILGWAKLLKSRKLDALKTNQALEVIERNAKLQAGLIDDLLDVSRILRGKLSLNVCTVDLVTTIEAALETVRLTAESKSIHIQTDLTASVCRVEGDPNRLQQVVWNLLSNAVKFTPEGGEIEVKLERVGSLAHIQVRDTGKGISLDFLPYVFERFRQADEVTTRKFGGLGLGLAIVRHLVELHGGSVQVTSPGEGLGTTFTVKLPLVAVSQIYEEHFIPDTTPNLQGLRMVVVDDDADTLELLSFILEQYGVEVKAVNSANEALEAIAQSKPDLLLSDIGMPEVDGYMLIKQIRSMEVALGTKLPAIALTAFAGETNFQKIMSAGFQRHLTKPVEPSELATVIANLIQSNTNLKKASDK</sequence>
<protein>
    <recommendedName>
        <fullName evidence="3">histidine kinase</fullName>
        <ecNumber evidence="3">2.7.13.3</ecNumber>
    </recommendedName>
</protein>
<feature type="domain" description="PAS" evidence="17">
    <location>
        <begin position="653"/>
        <end position="724"/>
    </location>
</feature>
<dbReference type="InterPro" id="IPR013655">
    <property type="entry name" value="PAS_fold_3"/>
</dbReference>
<feature type="domain" description="Histidine kinase" evidence="15">
    <location>
        <begin position="928"/>
        <end position="1146"/>
    </location>
</feature>
<dbReference type="PANTHER" id="PTHR43304:SF1">
    <property type="entry name" value="PAC DOMAIN-CONTAINING PROTEIN"/>
    <property type="match status" value="1"/>
</dbReference>
<dbReference type="Pfam" id="PF00072">
    <property type="entry name" value="Response_reg"/>
    <property type="match status" value="1"/>
</dbReference>
<dbReference type="InterPro" id="IPR001610">
    <property type="entry name" value="PAC"/>
</dbReference>
<dbReference type="PROSITE" id="PS50112">
    <property type="entry name" value="PAS"/>
    <property type="match status" value="5"/>
</dbReference>
<evidence type="ECO:0000259" key="17">
    <source>
        <dbReference type="PROSITE" id="PS50112"/>
    </source>
</evidence>
<dbReference type="InterPro" id="IPR035965">
    <property type="entry name" value="PAS-like_dom_sf"/>
</dbReference>
<dbReference type="SUPFAM" id="SSF55874">
    <property type="entry name" value="ATPase domain of HSP90 chaperone/DNA topoisomerase II/histidine kinase"/>
    <property type="match status" value="1"/>
</dbReference>
<dbReference type="Pfam" id="PF08448">
    <property type="entry name" value="PAS_4"/>
    <property type="match status" value="2"/>
</dbReference>
<dbReference type="PRINTS" id="PR00344">
    <property type="entry name" value="BCTRLSENSOR"/>
</dbReference>
<dbReference type="InterPro" id="IPR038318">
    <property type="entry name" value="KdpD_sf"/>
</dbReference>
<gene>
    <name evidence="19" type="ORF">GNE12_12480</name>
</gene>
<evidence type="ECO:0000256" key="13">
    <source>
        <dbReference type="PROSITE-ProRule" id="PRU00169"/>
    </source>
</evidence>
<dbReference type="InterPro" id="IPR052162">
    <property type="entry name" value="Sensor_kinase/Photoreceptor"/>
</dbReference>
<reference evidence="19 20" key="1">
    <citation type="submission" date="2019-11" db="EMBL/GenBank/DDBJ databases">
        <title>Comparison of genomes from free-living endosymbiotic cyanobacteria isolated from Azolla.</title>
        <authorList>
            <person name="Thiel T."/>
            <person name="Pratte B."/>
        </authorList>
    </citation>
    <scope>NUCLEOTIDE SEQUENCE [LARGE SCALE GENOMIC DNA]</scope>
    <source>
        <strain evidence="19 20">N2B</strain>
    </source>
</reference>
<organism evidence="19 20">
    <name type="scientific">Trichormus variabilis N2B</name>
    <dbReference type="NCBI Taxonomy" id="2681315"/>
    <lineage>
        <taxon>Bacteria</taxon>
        <taxon>Bacillati</taxon>
        <taxon>Cyanobacteriota</taxon>
        <taxon>Cyanophyceae</taxon>
        <taxon>Nostocales</taxon>
        <taxon>Nostocaceae</taxon>
        <taxon>Trichormus</taxon>
    </lineage>
</organism>
<evidence type="ECO:0000256" key="14">
    <source>
        <dbReference type="SAM" id="Phobius"/>
    </source>
</evidence>
<dbReference type="PROSITE" id="PS50109">
    <property type="entry name" value="HIS_KIN"/>
    <property type="match status" value="1"/>
</dbReference>
<dbReference type="CDD" id="cd00082">
    <property type="entry name" value="HisKA"/>
    <property type="match status" value="1"/>
</dbReference>
<dbReference type="Pfam" id="PF02518">
    <property type="entry name" value="HATPase_c"/>
    <property type="match status" value="1"/>
</dbReference>
<feature type="domain" description="PAS" evidence="17">
    <location>
        <begin position="777"/>
        <end position="847"/>
    </location>
</feature>
<evidence type="ECO:0000256" key="4">
    <source>
        <dbReference type="ARBA" id="ARBA00022553"/>
    </source>
</evidence>
<evidence type="ECO:0000256" key="7">
    <source>
        <dbReference type="ARBA" id="ARBA00022741"/>
    </source>
</evidence>
<dbReference type="SMART" id="SM00091">
    <property type="entry name" value="PAS"/>
    <property type="match status" value="5"/>
</dbReference>
<comment type="catalytic activity">
    <reaction evidence="1">
        <text>ATP + protein L-histidine = ADP + protein N-phospho-L-histidine.</text>
        <dbReference type="EC" id="2.7.13.3"/>
    </reaction>
</comment>
<dbReference type="CDD" id="cd17580">
    <property type="entry name" value="REC_2_DhkD-like"/>
    <property type="match status" value="1"/>
</dbReference>
<keyword evidence="10 14" id="KW-1133">Transmembrane helix</keyword>
<dbReference type="InterPro" id="IPR003661">
    <property type="entry name" value="HisK_dim/P_dom"/>
</dbReference>
<dbReference type="PROSITE" id="PS50113">
    <property type="entry name" value="PAC"/>
    <property type="match status" value="5"/>
</dbReference>
<dbReference type="Gene3D" id="2.10.70.100">
    <property type="match status" value="1"/>
</dbReference>
<feature type="domain" description="PAC" evidence="18">
    <location>
        <begin position="195"/>
        <end position="247"/>
    </location>
</feature>
<dbReference type="RefSeq" id="WP_011320514.1">
    <property type="nucleotide sequence ID" value="NZ_JACKZP010000041.1"/>
</dbReference>
<evidence type="ECO:0000256" key="2">
    <source>
        <dbReference type="ARBA" id="ARBA00004141"/>
    </source>
</evidence>
<evidence type="ECO:0000256" key="11">
    <source>
        <dbReference type="ARBA" id="ARBA00023012"/>
    </source>
</evidence>
<evidence type="ECO:0000256" key="6">
    <source>
        <dbReference type="ARBA" id="ARBA00022692"/>
    </source>
</evidence>
<dbReference type="SMART" id="SM00387">
    <property type="entry name" value="HATPase_c"/>
    <property type="match status" value="1"/>
</dbReference>
<feature type="domain" description="PAC" evidence="18">
    <location>
        <begin position="471"/>
        <end position="523"/>
    </location>
</feature>
<dbReference type="Gene3D" id="3.40.50.2300">
    <property type="match status" value="1"/>
</dbReference>
<dbReference type="InterPro" id="IPR036097">
    <property type="entry name" value="HisK_dim/P_sf"/>
</dbReference>
<feature type="transmembrane region" description="Helical" evidence="14">
    <location>
        <begin position="12"/>
        <end position="34"/>
    </location>
</feature>
<evidence type="ECO:0000256" key="12">
    <source>
        <dbReference type="ARBA" id="ARBA00023136"/>
    </source>
</evidence>
<dbReference type="EMBL" id="JACKZP010000041">
    <property type="protein sequence ID" value="MBC1302729.1"/>
    <property type="molecule type" value="Genomic_DNA"/>
</dbReference>
<dbReference type="InterPro" id="IPR011006">
    <property type="entry name" value="CheY-like_superfamily"/>
</dbReference>
<dbReference type="Gene3D" id="1.20.120.620">
    <property type="entry name" value="Backbone structure of the membrane domain of e. Coli histidine kinase receptor kdpd"/>
    <property type="match status" value="1"/>
</dbReference>
<dbReference type="PROSITE" id="PS50110">
    <property type="entry name" value="RESPONSE_REGULATORY"/>
    <property type="match status" value="1"/>
</dbReference>
<accession>A0ABR6S8L6</accession>
<evidence type="ECO:0000256" key="5">
    <source>
        <dbReference type="ARBA" id="ARBA00022679"/>
    </source>
</evidence>
<dbReference type="CDD" id="cd00130">
    <property type="entry name" value="PAS"/>
    <property type="match status" value="4"/>
</dbReference>
<dbReference type="PANTHER" id="PTHR43304">
    <property type="entry name" value="PHYTOCHROME-LIKE PROTEIN CPH1"/>
    <property type="match status" value="1"/>
</dbReference>
<dbReference type="SMART" id="SM00388">
    <property type="entry name" value="HisKA"/>
    <property type="match status" value="1"/>
</dbReference>